<dbReference type="EMBL" id="OR343188">
    <property type="protein sequence ID" value="WNL49994.1"/>
    <property type="molecule type" value="Genomic_DNA"/>
</dbReference>
<evidence type="ECO:0000313" key="1">
    <source>
        <dbReference type="EMBL" id="WNL49994.1"/>
    </source>
</evidence>
<gene>
    <name evidence="1" type="ORF">MarFTMF_478</name>
</gene>
<protein>
    <submittedName>
        <fullName evidence="1">Uncharacterized protein</fullName>
    </submittedName>
</protein>
<accession>A0AA96IYX1</accession>
<proteinExistence type="predicted"/>
<sequence>MRRGSFYPMSGVCPFGGVCPRGGFRPGWRAGGWRPWGFRPQLSYTWVPWQTIYYYPQTVVQDVPDFTQEYYGAILGSSVQGAGPFTPTIFVGKTKGDVRNAVGRSVAVSGKVFFGTCPASFMFRQSGISGHFQAYCITKCCTVNTTKDQCKGCTQDTSEVLVPFEQFSSVRGYF</sequence>
<organism evidence="1">
    <name type="scientific">Marseillevirus sp</name>
    <dbReference type="NCBI Taxonomy" id="2809551"/>
    <lineage>
        <taxon>Viruses</taxon>
        <taxon>Varidnaviria</taxon>
        <taxon>Bamfordvirae</taxon>
        <taxon>Nucleocytoviricota</taxon>
        <taxon>Megaviricetes</taxon>
        <taxon>Pimascovirales</taxon>
        <taxon>Pimascovirales incertae sedis</taxon>
        <taxon>Marseilleviridae</taxon>
        <taxon>Marseillevirus</taxon>
    </lineage>
</organism>
<name>A0AA96IYX1_9VIRU</name>
<reference evidence="1" key="1">
    <citation type="submission" date="2023-07" db="EMBL/GenBank/DDBJ databases">
        <authorList>
            <person name="Xia Y."/>
        </authorList>
    </citation>
    <scope>NUCLEOTIDE SEQUENCE</scope>
    <source>
        <strain evidence="1">F</strain>
    </source>
</reference>